<feature type="coiled-coil region" evidence="1">
    <location>
        <begin position="12"/>
        <end position="46"/>
    </location>
</feature>
<protein>
    <submittedName>
        <fullName evidence="2">Uncharacterized protein</fullName>
    </submittedName>
</protein>
<evidence type="ECO:0000256" key="1">
    <source>
        <dbReference type="SAM" id="Coils"/>
    </source>
</evidence>
<keyword evidence="1" id="KW-0175">Coiled coil</keyword>
<evidence type="ECO:0000313" key="2">
    <source>
        <dbReference type="EMBL" id="NMP20875.1"/>
    </source>
</evidence>
<dbReference type="AlphaFoldDB" id="A0A7Y0L0B3"/>
<name>A0A7Y0L0B3_9FIRM</name>
<dbReference type="Proteomes" id="UP000533476">
    <property type="component" value="Unassembled WGS sequence"/>
</dbReference>
<dbReference type="EMBL" id="JABBVZ010000002">
    <property type="protein sequence ID" value="NMP20875.1"/>
    <property type="molecule type" value="Genomic_DNA"/>
</dbReference>
<accession>A0A7Y0L0B3</accession>
<comment type="caution">
    <text evidence="2">The sequence shown here is derived from an EMBL/GenBank/DDBJ whole genome shotgun (WGS) entry which is preliminary data.</text>
</comment>
<proteinExistence type="predicted"/>
<keyword evidence="3" id="KW-1185">Reference proteome</keyword>
<dbReference type="RefSeq" id="WP_169095660.1">
    <property type="nucleotide sequence ID" value="NZ_JABBVZ010000002.1"/>
</dbReference>
<sequence length="154" mass="17649">MEFGRDFLGYRRADVDAAIERLEKQRDDQAREIDALRTQVSQLMQAREVDQVTIASLRRTIGELTRDDGVPSSTVTLLIGPLAHLADVVDLVDELKQVDALSIRFQVFRDGFYRVDGYVSHRGLLLEWLQMREEVTQVRQEKDTIYVSLKGPSL</sequence>
<gene>
    <name evidence="2" type="ORF">HIJ39_00685</name>
</gene>
<organism evidence="2 3">
    <name type="scientific">Sulfobacillus harzensis</name>
    <dbReference type="NCBI Taxonomy" id="2729629"/>
    <lineage>
        <taxon>Bacteria</taxon>
        <taxon>Bacillati</taxon>
        <taxon>Bacillota</taxon>
        <taxon>Clostridia</taxon>
        <taxon>Eubacteriales</taxon>
        <taxon>Clostridiales Family XVII. Incertae Sedis</taxon>
        <taxon>Sulfobacillus</taxon>
    </lineage>
</organism>
<reference evidence="2 3" key="1">
    <citation type="submission" date="2020-04" db="EMBL/GenBank/DDBJ databases">
        <authorList>
            <person name="Zhang R."/>
            <person name="Schippers A."/>
        </authorList>
    </citation>
    <scope>NUCLEOTIDE SEQUENCE [LARGE SCALE GENOMIC DNA]</scope>
    <source>
        <strain evidence="2 3">DSM 109850</strain>
    </source>
</reference>
<evidence type="ECO:0000313" key="3">
    <source>
        <dbReference type="Proteomes" id="UP000533476"/>
    </source>
</evidence>